<dbReference type="InterPro" id="IPR017853">
    <property type="entry name" value="GH"/>
</dbReference>
<protein>
    <recommendedName>
        <fullName evidence="3">endo-1,4-beta-xylanase</fullName>
        <ecNumber evidence="3">3.2.1.8</ecNumber>
    </recommendedName>
</protein>
<evidence type="ECO:0000256" key="9">
    <source>
        <dbReference type="ARBA" id="ARBA00023326"/>
    </source>
</evidence>
<evidence type="ECO:0000313" key="12">
    <source>
        <dbReference type="Proteomes" id="UP000182057"/>
    </source>
</evidence>
<reference evidence="11 12" key="1">
    <citation type="submission" date="2016-09" db="EMBL/GenBank/DDBJ databases">
        <authorList>
            <person name="Capua I."/>
            <person name="De Benedictis P."/>
            <person name="Joannis T."/>
            <person name="Lombin L.H."/>
            <person name="Cattoli G."/>
        </authorList>
    </citation>
    <scope>NUCLEOTIDE SEQUENCE [LARGE SCALE GENOMIC DNA]</scope>
    <source>
        <strain evidence="11 12">UB20</strain>
    </source>
</reference>
<feature type="domain" description="GH10" evidence="10">
    <location>
        <begin position="95"/>
        <end position="394"/>
    </location>
</feature>
<proteinExistence type="inferred from homology"/>
<dbReference type="SMART" id="SM00633">
    <property type="entry name" value="Glyco_10"/>
    <property type="match status" value="1"/>
</dbReference>
<evidence type="ECO:0000256" key="4">
    <source>
        <dbReference type="ARBA" id="ARBA00022651"/>
    </source>
</evidence>
<evidence type="ECO:0000256" key="7">
    <source>
        <dbReference type="ARBA" id="ARBA00023277"/>
    </source>
</evidence>
<dbReference type="Pfam" id="PF00331">
    <property type="entry name" value="Glyco_hydro_10"/>
    <property type="match status" value="1"/>
</dbReference>
<keyword evidence="6 11" id="KW-0378">Hydrolase</keyword>
<dbReference type="InterPro" id="IPR001000">
    <property type="entry name" value="GH10_dom"/>
</dbReference>
<dbReference type="GO" id="GO:0031176">
    <property type="term" value="F:endo-1,4-beta-xylanase activity"/>
    <property type="evidence" value="ECO:0007669"/>
    <property type="project" value="UniProtKB-EC"/>
</dbReference>
<evidence type="ECO:0000313" key="11">
    <source>
        <dbReference type="EMBL" id="SCQ20945.1"/>
    </source>
</evidence>
<comment type="catalytic activity">
    <reaction evidence="1">
        <text>Endohydrolysis of (1-&gt;4)-beta-D-xylosidic linkages in xylans.</text>
        <dbReference type="EC" id="3.2.1.8"/>
    </reaction>
</comment>
<evidence type="ECO:0000256" key="6">
    <source>
        <dbReference type="ARBA" id="ARBA00022801"/>
    </source>
</evidence>
<evidence type="ECO:0000256" key="5">
    <source>
        <dbReference type="ARBA" id="ARBA00022729"/>
    </source>
</evidence>
<evidence type="ECO:0000256" key="3">
    <source>
        <dbReference type="ARBA" id="ARBA00012590"/>
    </source>
</evidence>
<evidence type="ECO:0000256" key="1">
    <source>
        <dbReference type="ARBA" id="ARBA00000681"/>
    </source>
</evidence>
<accession>A0A1D3ULK9</accession>
<dbReference type="Proteomes" id="UP000182057">
    <property type="component" value="Unassembled WGS sequence"/>
</dbReference>
<dbReference type="PANTHER" id="PTHR31490">
    <property type="entry name" value="GLYCOSYL HYDROLASE"/>
    <property type="match status" value="1"/>
</dbReference>
<keyword evidence="5" id="KW-0732">Signal</keyword>
<evidence type="ECO:0000256" key="2">
    <source>
        <dbReference type="ARBA" id="ARBA00007495"/>
    </source>
</evidence>
<dbReference type="EMBL" id="FMMM01000048">
    <property type="protein sequence ID" value="SCQ20945.1"/>
    <property type="molecule type" value="Genomic_DNA"/>
</dbReference>
<dbReference type="Gene3D" id="3.20.20.80">
    <property type="entry name" value="Glycosidases"/>
    <property type="match status" value="1"/>
</dbReference>
<dbReference type="PANTHER" id="PTHR31490:SF88">
    <property type="entry name" value="BETA-XYLANASE"/>
    <property type="match status" value="1"/>
</dbReference>
<keyword evidence="9" id="KW-0624">Polysaccharide degradation</keyword>
<organism evidence="11 12">
    <name type="scientific">Tannerella forsythia</name>
    <name type="common">Bacteroides forsythus</name>
    <dbReference type="NCBI Taxonomy" id="28112"/>
    <lineage>
        <taxon>Bacteria</taxon>
        <taxon>Pseudomonadati</taxon>
        <taxon>Bacteroidota</taxon>
        <taxon>Bacteroidia</taxon>
        <taxon>Bacteroidales</taxon>
        <taxon>Tannerellaceae</taxon>
        <taxon>Tannerella</taxon>
    </lineage>
</organism>
<dbReference type="SUPFAM" id="SSF51445">
    <property type="entry name" value="(Trans)glycosidases"/>
    <property type="match status" value="1"/>
</dbReference>
<evidence type="ECO:0000256" key="8">
    <source>
        <dbReference type="ARBA" id="ARBA00023295"/>
    </source>
</evidence>
<dbReference type="InterPro" id="IPR044846">
    <property type="entry name" value="GH10"/>
</dbReference>
<sequence length="450" mass="52348">MRIIKTMFAVIIVTLLNVSAGFGRDRGTDTVMSPRYWEQWNAEVQTKIDKEIDLNRKIDVEIRFSSIKKNSDVQIEQIAHSFLFGGNLFLFGDLGSDERNKKYEDVFGSLFNAATIPFYWKTLEPERGKPRYTEGSSYIYRRPAPDPVVAFCKSKSINMNGHAIIYGLRLHGHPEWMPENRREMEEIFQNHIKDIAQRYGDRVQRWDVVNECIDQANRGMMPDDYTYKAYKWAMQYFPAATQLNTNECDLHWGPTRRYVEIVRDLSDRNIRIDNVGVQMHIFESEESRQIAAGDDKFLTPAQNYAVLNCLKETERPIHISEVTICAPDSTVRGSQIQAIIARNLYRLWFSYPDVMGITWWNVVDGGAAKGEPSFSGIFRKDMTLKPVYNVLDSLINHEWKTKLQIAPDKDGNVTFRGFKGKYKITWKDRRNQKQVCFLDLNENKTIKMTK</sequence>
<dbReference type="GO" id="GO:0045493">
    <property type="term" value="P:xylan catabolic process"/>
    <property type="evidence" value="ECO:0007669"/>
    <property type="project" value="UniProtKB-KW"/>
</dbReference>
<evidence type="ECO:0000259" key="10">
    <source>
        <dbReference type="PROSITE" id="PS51760"/>
    </source>
</evidence>
<keyword evidence="7" id="KW-0119">Carbohydrate metabolism</keyword>
<name>A0A1D3ULK9_TANFO</name>
<gene>
    <name evidence="11" type="primary">xynZ</name>
    <name evidence="11" type="ORF">TFUB20_01196</name>
</gene>
<keyword evidence="8 11" id="KW-0326">Glycosidase</keyword>
<dbReference type="AlphaFoldDB" id="A0A1D3ULK9"/>
<comment type="similarity">
    <text evidence="2">Belongs to the glycosyl hydrolase 10 (cellulase F) family.</text>
</comment>
<dbReference type="EC" id="3.2.1.8" evidence="3"/>
<keyword evidence="4 11" id="KW-0858">Xylan degradation</keyword>
<dbReference type="PROSITE" id="PS51760">
    <property type="entry name" value="GH10_2"/>
    <property type="match status" value="1"/>
</dbReference>